<accession>A0A5M3MSH0</accession>
<dbReference type="KEGG" id="cput:CONPUDRAFT_82478"/>
<gene>
    <name evidence="2" type="ORF">CONPUDRAFT_82478</name>
</gene>
<feature type="region of interest" description="Disordered" evidence="1">
    <location>
        <begin position="44"/>
        <end position="82"/>
    </location>
</feature>
<dbReference type="GeneID" id="19210428"/>
<reference evidence="3" key="1">
    <citation type="journal article" date="2012" name="Science">
        <title>The Paleozoic origin of enzymatic lignin decomposition reconstructed from 31 fungal genomes.</title>
        <authorList>
            <person name="Floudas D."/>
            <person name="Binder M."/>
            <person name="Riley R."/>
            <person name="Barry K."/>
            <person name="Blanchette R.A."/>
            <person name="Henrissat B."/>
            <person name="Martinez A.T."/>
            <person name="Otillar R."/>
            <person name="Spatafora J.W."/>
            <person name="Yadav J.S."/>
            <person name="Aerts A."/>
            <person name="Benoit I."/>
            <person name="Boyd A."/>
            <person name="Carlson A."/>
            <person name="Copeland A."/>
            <person name="Coutinho P.M."/>
            <person name="de Vries R.P."/>
            <person name="Ferreira P."/>
            <person name="Findley K."/>
            <person name="Foster B."/>
            <person name="Gaskell J."/>
            <person name="Glotzer D."/>
            <person name="Gorecki P."/>
            <person name="Heitman J."/>
            <person name="Hesse C."/>
            <person name="Hori C."/>
            <person name="Igarashi K."/>
            <person name="Jurgens J.A."/>
            <person name="Kallen N."/>
            <person name="Kersten P."/>
            <person name="Kohler A."/>
            <person name="Kuees U."/>
            <person name="Kumar T.K.A."/>
            <person name="Kuo A."/>
            <person name="LaButti K."/>
            <person name="Larrondo L.F."/>
            <person name="Lindquist E."/>
            <person name="Ling A."/>
            <person name="Lombard V."/>
            <person name="Lucas S."/>
            <person name="Lundell T."/>
            <person name="Martin R."/>
            <person name="McLaughlin D.J."/>
            <person name="Morgenstern I."/>
            <person name="Morin E."/>
            <person name="Murat C."/>
            <person name="Nagy L.G."/>
            <person name="Nolan M."/>
            <person name="Ohm R.A."/>
            <person name="Patyshakuliyeva A."/>
            <person name="Rokas A."/>
            <person name="Ruiz-Duenas F.J."/>
            <person name="Sabat G."/>
            <person name="Salamov A."/>
            <person name="Samejima M."/>
            <person name="Schmutz J."/>
            <person name="Slot J.C."/>
            <person name="St John F."/>
            <person name="Stenlid J."/>
            <person name="Sun H."/>
            <person name="Sun S."/>
            <person name="Syed K."/>
            <person name="Tsang A."/>
            <person name="Wiebenga A."/>
            <person name="Young D."/>
            <person name="Pisabarro A."/>
            <person name="Eastwood D.C."/>
            <person name="Martin F."/>
            <person name="Cullen D."/>
            <person name="Grigoriev I.V."/>
            <person name="Hibbett D.S."/>
        </authorList>
    </citation>
    <scope>NUCLEOTIDE SEQUENCE [LARGE SCALE GENOMIC DNA]</scope>
    <source>
        <strain evidence="3">RWD-64-598 SS2</strain>
    </source>
</reference>
<feature type="compositionally biased region" description="Low complexity" evidence="1">
    <location>
        <begin position="65"/>
        <end position="75"/>
    </location>
</feature>
<dbReference type="EMBL" id="JH711578">
    <property type="protein sequence ID" value="EIW81615.1"/>
    <property type="molecule type" value="Genomic_DNA"/>
</dbReference>
<evidence type="ECO:0000313" key="2">
    <source>
        <dbReference type="EMBL" id="EIW81615.1"/>
    </source>
</evidence>
<feature type="non-terminal residue" evidence="2">
    <location>
        <position position="112"/>
    </location>
</feature>
<protein>
    <submittedName>
        <fullName evidence="2">Uncharacterized protein</fullName>
    </submittedName>
</protein>
<evidence type="ECO:0000313" key="3">
    <source>
        <dbReference type="Proteomes" id="UP000053558"/>
    </source>
</evidence>
<evidence type="ECO:0000256" key="1">
    <source>
        <dbReference type="SAM" id="MobiDB-lite"/>
    </source>
</evidence>
<comment type="caution">
    <text evidence="2">The sequence shown here is derived from an EMBL/GenBank/DDBJ whole genome shotgun (WGS) entry which is preliminary data.</text>
</comment>
<sequence length="112" mass="12088">MAIPFYGTAKSEPAFQDDVEVTRESLLEEGPEAFLHDFAPTSSVVTRTKAQKRTDLKRRQREEATPATDTAAADPFTVPEAEEGLDWATGCDAVGALQASQPIDADAPSQHL</sequence>
<proteinExistence type="predicted"/>
<dbReference type="RefSeq" id="XP_007768919.1">
    <property type="nucleotide sequence ID" value="XM_007770729.1"/>
</dbReference>
<name>A0A5M3MSH0_CONPW</name>
<dbReference type="AlphaFoldDB" id="A0A5M3MSH0"/>
<dbReference type="Proteomes" id="UP000053558">
    <property type="component" value="Unassembled WGS sequence"/>
</dbReference>
<feature type="compositionally biased region" description="Basic residues" evidence="1">
    <location>
        <begin position="49"/>
        <end position="59"/>
    </location>
</feature>
<keyword evidence="3" id="KW-1185">Reference proteome</keyword>
<organism evidence="2 3">
    <name type="scientific">Coniophora puteana (strain RWD-64-598)</name>
    <name type="common">Brown rot fungus</name>
    <dbReference type="NCBI Taxonomy" id="741705"/>
    <lineage>
        <taxon>Eukaryota</taxon>
        <taxon>Fungi</taxon>
        <taxon>Dikarya</taxon>
        <taxon>Basidiomycota</taxon>
        <taxon>Agaricomycotina</taxon>
        <taxon>Agaricomycetes</taxon>
        <taxon>Agaricomycetidae</taxon>
        <taxon>Boletales</taxon>
        <taxon>Coniophorineae</taxon>
        <taxon>Coniophoraceae</taxon>
        <taxon>Coniophora</taxon>
    </lineage>
</organism>